<proteinExistence type="inferred from homology"/>
<protein>
    <recommendedName>
        <fullName evidence="3">citrate synthase (unknown stereospecificity)</fullName>
        <ecNumber evidence="3">2.3.3.16</ecNumber>
    </recommendedName>
</protein>
<evidence type="ECO:0000256" key="2">
    <source>
        <dbReference type="ARBA" id="ARBA00010566"/>
    </source>
</evidence>
<dbReference type="Proteomes" id="UP000581688">
    <property type="component" value="Unassembled WGS sequence"/>
</dbReference>
<evidence type="ECO:0000256" key="4">
    <source>
        <dbReference type="ARBA" id="ARBA00022679"/>
    </source>
</evidence>
<dbReference type="InterPro" id="IPR019810">
    <property type="entry name" value="Citrate_synthase_AS"/>
</dbReference>
<accession>A0A841Q8H3</accession>
<comment type="caution">
    <text evidence="6">The sequence shown here is derived from an EMBL/GenBank/DDBJ whole genome shotgun (WGS) entry which is preliminary data.</text>
</comment>
<dbReference type="GO" id="GO:0006099">
    <property type="term" value="P:tricarboxylic acid cycle"/>
    <property type="evidence" value="ECO:0007669"/>
    <property type="project" value="UniProtKB-UniPathway"/>
</dbReference>
<organism evidence="6 7">
    <name type="scientific">Salirhabdus euzebyi</name>
    <dbReference type="NCBI Taxonomy" id="394506"/>
    <lineage>
        <taxon>Bacteria</taxon>
        <taxon>Bacillati</taxon>
        <taxon>Bacillota</taxon>
        <taxon>Bacilli</taxon>
        <taxon>Bacillales</taxon>
        <taxon>Bacillaceae</taxon>
        <taxon>Salirhabdus</taxon>
    </lineage>
</organism>
<dbReference type="UniPathway" id="UPA00223"/>
<dbReference type="CDD" id="cd06100">
    <property type="entry name" value="CCL_ACL-C"/>
    <property type="match status" value="1"/>
</dbReference>
<dbReference type="PROSITE" id="PS00480">
    <property type="entry name" value="CITRATE_SYNTHASE"/>
    <property type="match status" value="1"/>
</dbReference>
<comment type="pathway">
    <text evidence="1">Carbohydrate metabolism; tricarboxylic acid cycle.</text>
</comment>
<gene>
    <name evidence="6" type="ORF">HNQ94_003066</name>
</gene>
<dbReference type="InterPro" id="IPR002020">
    <property type="entry name" value="Citrate_synthase"/>
</dbReference>
<dbReference type="Gene3D" id="1.10.230.10">
    <property type="entry name" value="Cytochrome P450-Terp, domain 2"/>
    <property type="match status" value="1"/>
</dbReference>
<evidence type="ECO:0000256" key="1">
    <source>
        <dbReference type="ARBA" id="ARBA00005163"/>
    </source>
</evidence>
<dbReference type="PANTHER" id="PTHR11739">
    <property type="entry name" value="CITRATE SYNTHASE"/>
    <property type="match status" value="1"/>
</dbReference>
<dbReference type="SUPFAM" id="SSF48256">
    <property type="entry name" value="Citrate synthase"/>
    <property type="match status" value="1"/>
</dbReference>
<evidence type="ECO:0000313" key="6">
    <source>
        <dbReference type="EMBL" id="MBB6454577.1"/>
    </source>
</evidence>
<dbReference type="Pfam" id="PF00285">
    <property type="entry name" value="Citrate_synt"/>
    <property type="match status" value="1"/>
</dbReference>
<dbReference type="GO" id="GO:0005975">
    <property type="term" value="P:carbohydrate metabolic process"/>
    <property type="evidence" value="ECO:0007669"/>
    <property type="project" value="TreeGrafter"/>
</dbReference>
<dbReference type="EMBL" id="JACHGH010000010">
    <property type="protein sequence ID" value="MBB6454577.1"/>
    <property type="molecule type" value="Genomic_DNA"/>
</dbReference>
<evidence type="ECO:0000256" key="5">
    <source>
        <dbReference type="RuleBase" id="RU003406"/>
    </source>
</evidence>
<dbReference type="GO" id="GO:0005829">
    <property type="term" value="C:cytosol"/>
    <property type="evidence" value="ECO:0007669"/>
    <property type="project" value="TreeGrafter"/>
</dbReference>
<dbReference type="InterPro" id="IPR016143">
    <property type="entry name" value="Citrate_synth-like_sm_a-sub"/>
</dbReference>
<dbReference type="InterPro" id="IPR036969">
    <property type="entry name" value="Citrate_synthase_sf"/>
</dbReference>
<dbReference type="Gene3D" id="1.10.580.10">
    <property type="entry name" value="Citrate Synthase, domain 1"/>
    <property type="match status" value="1"/>
</dbReference>
<dbReference type="NCBIfam" id="NF004868">
    <property type="entry name" value="PRK06224.1-5"/>
    <property type="match status" value="1"/>
</dbReference>
<dbReference type="PANTHER" id="PTHR11739:SF4">
    <property type="entry name" value="CITRATE SYNTHASE, PEROXISOMAL"/>
    <property type="match status" value="1"/>
</dbReference>
<evidence type="ECO:0000313" key="7">
    <source>
        <dbReference type="Proteomes" id="UP000581688"/>
    </source>
</evidence>
<dbReference type="InterPro" id="IPR016142">
    <property type="entry name" value="Citrate_synth-like_lrg_a-sub"/>
</dbReference>
<reference evidence="6 7" key="1">
    <citation type="submission" date="2020-08" db="EMBL/GenBank/DDBJ databases">
        <title>Genomic Encyclopedia of Type Strains, Phase IV (KMG-IV): sequencing the most valuable type-strain genomes for metagenomic binning, comparative biology and taxonomic classification.</title>
        <authorList>
            <person name="Goeker M."/>
        </authorList>
    </citation>
    <scope>NUCLEOTIDE SEQUENCE [LARGE SCALE GENOMIC DNA]</scope>
    <source>
        <strain evidence="6 7">DSM 19612</strain>
    </source>
</reference>
<dbReference type="AlphaFoldDB" id="A0A841Q8H3"/>
<comment type="similarity">
    <text evidence="2 5">Belongs to the citrate synthase family.</text>
</comment>
<keyword evidence="7" id="KW-1185">Reference proteome</keyword>
<sequence>MKFNTSIGFSDSENILIYGKDLCNDLIGNVNLGDMAFIAATHRLPTENESRMLNAIMVALCEHGFTPSSISTRLTYLGAPESTQAAVAAGLLGAGNVYLGSMESTARVLQESVGFYGNLDNDEMVNKILSNYKDKRFPGFGHPIHKQVDPRSKKLFEMAENLGFKKGYSKLITDIHKSLCEIKQKEIVLNASGAVGAILSDMGFKWNIVKCFALAARSVGLIGHILEEQGKDRISQDLWDYVQENTKYNM</sequence>
<dbReference type="GO" id="GO:0036440">
    <property type="term" value="F:citrate synthase activity"/>
    <property type="evidence" value="ECO:0007669"/>
    <property type="project" value="UniProtKB-EC"/>
</dbReference>
<evidence type="ECO:0000256" key="3">
    <source>
        <dbReference type="ARBA" id="ARBA00012972"/>
    </source>
</evidence>
<dbReference type="RefSeq" id="WP_174496969.1">
    <property type="nucleotide sequence ID" value="NZ_CADDWK010000010.1"/>
</dbReference>
<dbReference type="EC" id="2.3.3.16" evidence="3"/>
<keyword evidence="6" id="KW-0012">Acyltransferase</keyword>
<keyword evidence="4 5" id="KW-0808">Transferase</keyword>
<name>A0A841Q8H3_9BACI</name>